<evidence type="ECO:0000256" key="3">
    <source>
        <dbReference type="ARBA" id="ARBA00022729"/>
    </source>
</evidence>
<proteinExistence type="predicted"/>
<evidence type="ECO:0000313" key="7">
    <source>
        <dbReference type="Proteomes" id="UP000317685"/>
    </source>
</evidence>
<feature type="domain" description="Right handed beta helix" evidence="5">
    <location>
        <begin position="156"/>
        <end position="262"/>
    </location>
</feature>
<keyword evidence="2" id="KW-0964">Secreted</keyword>
<accession>A0A561VDQ7</accession>
<dbReference type="AlphaFoldDB" id="A0A561VDQ7"/>
<feature type="chain" id="PRO_5039152199" evidence="4">
    <location>
        <begin position="31"/>
        <end position="865"/>
    </location>
</feature>
<dbReference type="InterPro" id="IPR039448">
    <property type="entry name" value="Beta_helix"/>
</dbReference>
<comment type="caution">
    <text evidence="6">The sequence shown here is derived from an EMBL/GenBank/DDBJ whole genome shotgun (WGS) entry which is preliminary data.</text>
</comment>
<dbReference type="Pfam" id="PF13229">
    <property type="entry name" value="Beta_helix"/>
    <property type="match status" value="1"/>
</dbReference>
<dbReference type="PANTHER" id="PTHR40088">
    <property type="entry name" value="PECTATE LYASE (EUROFUNG)"/>
    <property type="match status" value="1"/>
</dbReference>
<dbReference type="RefSeq" id="WP_145786008.1">
    <property type="nucleotide sequence ID" value="NZ_VIWZ01000002.1"/>
</dbReference>
<dbReference type="Proteomes" id="UP000317685">
    <property type="component" value="Unassembled WGS sequence"/>
</dbReference>
<reference evidence="6 7" key="1">
    <citation type="submission" date="2019-06" db="EMBL/GenBank/DDBJ databases">
        <title>Sequencing the genomes of 1000 actinobacteria strains.</title>
        <authorList>
            <person name="Klenk H.-P."/>
        </authorList>
    </citation>
    <scope>NUCLEOTIDE SEQUENCE [LARGE SCALE GENOMIC DNA]</scope>
    <source>
        <strain evidence="6 7">DSM 45885</strain>
    </source>
</reference>
<gene>
    <name evidence="6" type="ORF">FHU34_12187</name>
</gene>
<dbReference type="InterPro" id="IPR011050">
    <property type="entry name" value="Pectin_lyase_fold/virulence"/>
</dbReference>
<keyword evidence="7" id="KW-1185">Reference proteome</keyword>
<dbReference type="PANTHER" id="PTHR40088:SF2">
    <property type="entry name" value="SECRETED SUGAR HYDROLASE"/>
    <property type="match status" value="1"/>
</dbReference>
<dbReference type="Gene3D" id="2.160.20.10">
    <property type="entry name" value="Single-stranded right-handed beta-helix, Pectin lyase-like"/>
    <property type="match status" value="1"/>
</dbReference>
<keyword evidence="3 4" id="KW-0732">Signal</keyword>
<name>A0A561VDQ7_9ACTN</name>
<dbReference type="EMBL" id="VIWZ01000002">
    <property type="protein sequence ID" value="TWG09738.1"/>
    <property type="molecule type" value="Genomic_DNA"/>
</dbReference>
<dbReference type="GO" id="GO:0016837">
    <property type="term" value="F:carbon-oxygen lyase activity, acting on polysaccharides"/>
    <property type="evidence" value="ECO:0007669"/>
    <property type="project" value="TreeGrafter"/>
</dbReference>
<protein>
    <submittedName>
        <fullName evidence="6">Parallel beta helix pectate lyase-like protein</fullName>
    </submittedName>
</protein>
<dbReference type="GeneID" id="300131493"/>
<dbReference type="GO" id="GO:0005576">
    <property type="term" value="C:extracellular region"/>
    <property type="evidence" value="ECO:0007669"/>
    <property type="project" value="UniProtKB-SubCell"/>
</dbReference>
<evidence type="ECO:0000256" key="1">
    <source>
        <dbReference type="ARBA" id="ARBA00004613"/>
    </source>
</evidence>
<dbReference type="SUPFAM" id="SSF51126">
    <property type="entry name" value="Pectin lyase-like"/>
    <property type="match status" value="1"/>
</dbReference>
<feature type="signal peptide" evidence="4">
    <location>
        <begin position="1"/>
        <end position="30"/>
    </location>
</feature>
<dbReference type="OrthoDB" id="4178270at2"/>
<comment type="subcellular location">
    <subcellularLocation>
        <location evidence="1">Secreted</location>
    </subcellularLocation>
</comment>
<evidence type="ECO:0000259" key="5">
    <source>
        <dbReference type="Pfam" id="PF13229"/>
    </source>
</evidence>
<dbReference type="InterPro" id="IPR052052">
    <property type="entry name" value="Polysaccharide_Lyase_9"/>
</dbReference>
<evidence type="ECO:0000256" key="2">
    <source>
        <dbReference type="ARBA" id="ARBA00022525"/>
    </source>
</evidence>
<sequence length="865" mass="88750">MKRAARSLLALVPLVGAATLVGPVIPAATAAPAPSSASAAPTSTGSELFVSETDCVPNGDGKAESPFCTISAAAAVVQPGQTVLVQPGLYPESVTVTRSGTAAAPITFKAANTRDGVVRVGRYGADTGIGSVFTLRQVHDVVVEGFAIYGRDVVPVVVDGSSRVTIDGTSVTHASSELIKVTGGSADVTISRNFLHSPGTTALVVEADSTATRVVANQIPNGGMYLTRAPGSTVTNNTIQAGCAPGITLVASPGVTVANNIVKPLPDQRLCEGEPTVKTAIMVLPVEVPQTTVHHNLIDPTTGWALYRWGATTYRTLGDFQAATGQGGFDIVADPLLDPRFEDRGYIALKQSSPAIDSADANAPGVLATDLMGNAHADDPTWANTGTGNGYHDRGAVERLGPTTLRVERLHRTIGAGPLDTTLRASASTQWTTDGPIGSFAYQYGDSPLWRGGTPSLNENHRFRRAGSACVQVHWSTTGFRSASASAPSCTVLGAHYTAVAPQRLLDTRSAVGVGTSTPVPPKSEVVVPVDSIGGVPAADISALVLNVTATQPTTAGFLTVYPDGTNAPTASNVNFVAGETVPNLVTVPMSNGKIRIRNSSGGTVHVVADLQGWYAEAGDGFATQPLTRVLDTRTDGGALPPNSTRTLNLDRKVSPGATAVVLNVTVTAPTTSGVLKVFPYGSPVPTASNLNFVAGQTIPNLVIVPVTDLKANIHNQSSGSVHVIADLAGYFGVDGQLSYVPNGPLRIADSRDATGLPNRGGAKPLQPWESVNVSPYVDNLACCVTAAAVVANLTVTAPASSGFLIAHPGAEARPAVSNLNFVAGETSSNLAIVGTKGGLNLYNSSSGTAHVVADQAGIFVTPQY</sequence>
<keyword evidence="6" id="KW-0456">Lyase</keyword>
<evidence type="ECO:0000313" key="6">
    <source>
        <dbReference type="EMBL" id="TWG09738.1"/>
    </source>
</evidence>
<evidence type="ECO:0000256" key="4">
    <source>
        <dbReference type="SAM" id="SignalP"/>
    </source>
</evidence>
<organism evidence="6 7">
    <name type="scientific">Micromonospora taraxaci</name>
    <dbReference type="NCBI Taxonomy" id="1316803"/>
    <lineage>
        <taxon>Bacteria</taxon>
        <taxon>Bacillati</taxon>
        <taxon>Actinomycetota</taxon>
        <taxon>Actinomycetes</taxon>
        <taxon>Micromonosporales</taxon>
        <taxon>Micromonosporaceae</taxon>
        <taxon>Micromonospora</taxon>
    </lineage>
</organism>
<dbReference type="InterPro" id="IPR012334">
    <property type="entry name" value="Pectin_lyas_fold"/>
</dbReference>